<keyword evidence="5" id="KW-1185">Reference proteome</keyword>
<feature type="repeat" description="Cell wall-binding" evidence="2">
    <location>
        <begin position="689"/>
        <end position="708"/>
    </location>
</feature>
<dbReference type="PROSITE" id="PS51257">
    <property type="entry name" value="PROKAR_LIPOPROTEIN"/>
    <property type="match status" value="1"/>
</dbReference>
<feature type="repeat" description="Cell wall-binding" evidence="2">
    <location>
        <begin position="589"/>
        <end position="608"/>
    </location>
</feature>
<evidence type="ECO:0000313" key="5">
    <source>
        <dbReference type="Proteomes" id="UP000000954"/>
    </source>
</evidence>
<feature type="repeat" description="Cell wall-binding" evidence="2">
    <location>
        <begin position="649"/>
        <end position="668"/>
    </location>
</feature>
<evidence type="ECO:0000256" key="1">
    <source>
        <dbReference type="ARBA" id="ARBA00022737"/>
    </source>
</evidence>
<dbReference type="Pfam" id="PF03577">
    <property type="entry name" value="Peptidase_C69"/>
    <property type="match status" value="1"/>
</dbReference>
<dbReference type="Pfam" id="PF19127">
    <property type="entry name" value="Choline_bind_3"/>
    <property type="match status" value="2"/>
</dbReference>
<feature type="signal peptide" evidence="3">
    <location>
        <begin position="1"/>
        <end position="27"/>
    </location>
</feature>
<evidence type="ECO:0000256" key="3">
    <source>
        <dbReference type="SAM" id="SignalP"/>
    </source>
</evidence>
<dbReference type="PROSITE" id="PS51170">
    <property type="entry name" value="CW"/>
    <property type="match status" value="6"/>
</dbReference>
<keyword evidence="3" id="KW-0732">Signal</keyword>
<dbReference type="InterPro" id="IPR018337">
    <property type="entry name" value="Cell_wall/Cho-bd_repeat"/>
</dbReference>
<protein>
    <submittedName>
        <fullName evidence="4">Dipeptidase</fullName>
    </submittedName>
</protein>
<dbReference type="EMBL" id="CP001682">
    <property type="protein sequence ID" value="ACU93756.1"/>
    <property type="molecule type" value="Genomic_DNA"/>
</dbReference>
<dbReference type="OrthoDB" id="9764088at2"/>
<dbReference type="RefSeq" id="WP_012802445.1">
    <property type="nucleotide sequence ID" value="NC_013170.1"/>
</dbReference>
<dbReference type="SUPFAM" id="SSF69360">
    <property type="entry name" value="Cell wall binding repeat"/>
    <property type="match status" value="1"/>
</dbReference>
<dbReference type="Pfam" id="PF01473">
    <property type="entry name" value="Choline_bind_1"/>
    <property type="match status" value="4"/>
</dbReference>
<feature type="repeat" description="Cell wall-binding" evidence="2">
    <location>
        <begin position="709"/>
        <end position="728"/>
    </location>
</feature>
<dbReference type="eggNOG" id="COG5263">
    <property type="taxonomic scope" value="Bacteria"/>
</dbReference>
<reference evidence="4 5" key="1">
    <citation type="journal article" date="2009" name="Stand. Genomic Sci.">
        <title>Complete genome sequence of Cryptobacterium curtum type strain (12-3).</title>
        <authorList>
            <person name="Mavrommatis K."/>
            <person name="Pukall R."/>
            <person name="Rohde C."/>
            <person name="Chen F."/>
            <person name="Sims D."/>
            <person name="Brettin T."/>
            <person name="Kuske C."/>
            <person name="Detter J.C."/>
            <person name="Han C."/>
            <person name="Lapidus A."/>
            <person name="Copeland A."/>
            <person name="Glavina Del Rio T."/>
            <person name="Nolan M."/>
            <person name="Lucas S."/>
            <person name="Tice H."/>
            <person name="Cheng J.F."/>
            <person name="Bruce D."/>
            <person name="Goodwin L."/>
            <person name="Pitluck S."/>
            <person name="Ovchinnikova G."/>
            <person name="Pati A."/>
            <person name="Ivanova N."/>
            <person name="Chen A."/>
            <person name="Palaniappan K."/>
            <person name="Chain P."/>
            <person name="D'haeseleer P."/>
            <person name="Goker M."/>
            <person name="Bristow J."/>
            <person name="Eisen J.A."/>
            <person name="Markowitz V."/>
            <person name="Hugenholtz P."/>
            <person name="Rohde M."/>
            <person name="Klenk H.P."/>
            <person name="Kyrpides N.C."/>
        </authorList>
    </citation>
    <scope>NUCLEOTIDE SEQUENCE [LARGE SCALE GENOMIC DNA]</scope>
    <source>
        <strain evidence="5">ATCC 700683 / DSM 15641 / 12-3</strain>
    </source>
</reference>
<dbReference type="GO" id="GO:0006508">
    <property type="term" value="P:proteolysis"/>
    <property type="evidence" value="ECO:0007669"/>
    <property type="project" value="InterPro"/>
</dbReference>
<feature type="chain" id="PRO_5002979461" evidence="3">
    <location>
        <begin position="28"/>
        <end position="750"/>
    </location>
</feature>
<name>C7MLF0_CRYCD</name>
<evidence type="ECO:0000256" key="2">
    <source>
        <dbReference type="PROSITE-ProRule" id="PRU00591"/>
    </source>
</evidence>
<dbReference type="GO" id="GO:0016805">
    <property type="term" value="F:dipeptidase activity"/>
    <property type="evidence" value="ECO:0007669"/>
    <property type="project" value="InterPro"/>
</dbReference>
<dbReference type="HOGENOM" id="CLU_370781_0_0_11"/>
<dbReference type="PANTHER" id="PTHR12994">
    <property type="entry name" value="SECERNIN"/>
    <property type="match status" value="1"/>
</dbReference>
<gene>
    <name evidence="4" type="ordered locus">Ccur_00230</name>
</gene>
<dbReference type="eggNOG" id="COG4690">
    <property type="taxonomic scope" value="Bacteria"/>
</dbReference>
<accession>C7MLF0</accession>
<dbReference type="GO" id="GO:0070004">
    <property type="term" value="F:cysteine-type exopeptidase activity"/>
    <property type="evidence" value="ECO:0007669"/>
    <property type="project" value="InterPro"/>
</dbReference>
<proteinExistence type="predicted"/>
<evidence type="ECO:0000313" key="4">
    <source>
        <dbReference type="EMBL" id="ACU93756.1"/>
    </source>
</evidence>
<organism evidence="4 5">
    <name type="scientific">Cryptobacterium curtum (strain ATCC 700683 / DSM 15641 / CCUG 43107 / 12-3)</name>
    <dbReference type="NCBI Taxonomy" id="469378"/>
    <lineage>
        <taxon>Bacteria</taxon>
        <taxon>Bacillati</taxon>
        <taxon>Actinomycetota</taxon>
        <taxon>Coriobacteriia</taxon>
        <taxon>Eggerthellales</taxon>
        <taxon>Eggerthellaceae</taxon>
        <taxon>Cryptobacterium</taxon>
    </lineage>
</organism>
<dbReference type="Gene3D" id="2.10.270.10">
    <property type="entry name" value="Cholin Binding"/>
    <property type="match status" value="2"/>
</dbReference>
<dbReference type="PANTHER" id="PTHR12994:SF17">
    <property type="entry name" value="LD30995P"/>
    <property type="match status" value="1"/>
</dbReference>
<dbReference type="STRING" id="469378.Ccur_00230"/>
<sequence>MGKFAKIGCAVALSASLAVALPGSAFACTGIYIGSQYDTDSSSYFSRCEDYTYVPPSAVHLKVFGVQAATKNSGQTYNNAEEMGGVDQTHFSRPYPASTYRFSYIRDSSDYGAGDMAYAEAGTNELGVSMSATVTTDYNDAAKAADPLTDSGVTENNIGTILLGEATSAKHAMQIAGDVMDQYGAGENFRIFASDSTGETWVFNALSGHQWVAFKLPNDKFSVDPNMGRLQYKINLDSSDVLHSEKVKQLAEDNGFAKTFADGSFDVSTSYGKANSGAGQYSRFYMGVNQLDPAVAGSLQITKDANGKLTDIQDPQYLYSSSTLKMTGPSKLMNALRTRGQGSEFDATTNSNLYPLSNPYQLECHIFQTRAGDLPVGMKTIQWQATGRNGYNVFLPSYSALLLPDGDDGFKGTVQHDIGALAQDTGNQTTPSINKLNSLDGVENSQYYTMLELNNLVDTKPDLYAKNVSKYLQNLQNKLIDEQSAVDQKMLALPADAREAKATDVADKLQTQLTQKTIKLIKEMKAYEQAGDTSKPFMPSELNADGTNNAYLDYLSLFEEPAPNPEPTPGWAQDDNGQWSYTNADGSKAVAWQEVNGTWYYFNDEGIMQTGWVQLDGAWYYLQSWGGMALDWQLVDDTWYHFDSAGAMQTGWLQLSGAWYYLTDSGAMATGWIQVDGTWYYFANDGAMQTGWVYVDNDWYYLNADGSMATGWLQLDSTWYYFKTWGGMAAGNYPVDNVMQRFASSGAWIG</sequence>
<dbReference type="Proteomes" id="UP000000954">
    <property type="component" value="Chromosome"/>
</dbReference>
<feature type="repeat" description="Cell wall-binding" evidence="2">
    <location>
        <begin position="609"/>
        <end position="628"/>
    </location>
</feature>
<feature type="repeat" description="Cell wall-binding" evidence="2">
    <location>
        <begin position="669"/>
        <end position="688"/>
    </location>
</feature>
<dbReference type="KEGG" id="ccu:Ccur_00230"/>
<keyword evidence="1" id="KW-0677">Repeat</keyword>
<dbReference type="AlphaFoldDB" id="C7MLF0"/>
<dbReference type="InterPro" id="IPR005322">
    <property type="entry name" value="Peptidase_C69"/>
</dbReference>